<dbReference type="SUPFAM" id="SSF48317">
    <property type="entry name" value="Acid phosphatase/Vanadium-dependent haloperoxidase"/>
    <property type="match status" value="1"/>
</dbReference>
<dbReference type="CDD" id="cd01610">
    <property type="entry name" value="PAP2_like"/>
    <property type="match status" value="1"/>
</dbReference>
<dbReference type="AlphaFoldDB" id="A0A6G7IYL7"/>
<dbReference type="Proteomes" id="UP000502928">
    <property type="component" value="Chromosome"/>
</dbReference>
<reference evidence="3 4" key="1">
    <citation type="submission" date="2020-02" db="EMBL/GenBank/DDBJ databases">
        <title>Complete genome of Muricauda sp. 501str8.</title>
        <authorList>
            <person name="Dong B."/>
            <person name="Zhu S."/>
            <person name="Yang J."/>
            <person name="Chen J."/>
        </authorList>
    </citation>
    <scope>NUCLEOTIDE SEQUENCE [LARGE SCALE GENOMIC DNA]</scope>
    <source>
        <strain evidence="3 4">501str8</strain>
    </source>
</reference>
<feature type="domain" description="Phosphatidic acid phosphatase type 2/haloperoxidase" evidence="2">
    <location>
        <begin position="75"/>
        <end position="192"/>
    </location>
</feature>
<evidence type="ECO:0000256" key="1">
    <source>
        <dbReference type="SAM" id="Phobius"/>
    </source>
</evidence>
<evidence type="ECO:0000259" key="2">
    <source>
        <dbReference type="SMART" id="SM00014"/>
    </source>
</evidence>
<organism evidence="3 4">
    <name type="scientific">Flagellimonas oceani</name>
    <dbReference type="NCBI Taxonomy" id="2698672"/>
    <lineage>
        <taxon>Bacteria</taxon>
        <taxon>Pseudomonadati</taxon>
        <taxon>Bacteroidota</taxon>
        <taxon>Flavobacteriia</taxon>
        <taxon>Flavobacteriales</taxon>
        <taxon>Flavobacteriaceae</taxon>
        <taxon>Flagellimonas</taxon>
    </lineage>
</organism>
<sequence length="228" mass="26306">MKIVLTRLLPFLLILLLLIPLLLIEKGQIVLFVNQLRTPFWDVFFAKASSLGNALTVVFVVLLVLRFKFKWLAVFLLAFAIQVVVVLLFKKGIYAGELRPYLYFKEAGIIDSVRFIKGVKIRYVNSFPSGHTATIFFLVSFFALLSRNRTASWVLMVLGATVGFSRIYLVQHFFVDVYFGIWFGTLSSAVAYLVVRRYPKKWHSKQIKVDVQRVQRTTQNALKQLFNE</sequence>
<accession>A0A6G7IYL7</accession>
<dbReference type="EMBL" id="CP049616">
    <property type="protein sequence ID" value="QII43703.1"/>
    <property type="molecule type" value="Genomic_DNA"/>
</dbReference>
<dbReference type="InterPro" id="IPR036938">
    <property type="entry name" value="PAP2/HPO_sf"/>
</dbReference>
<feature type="transmembrane region" description="Helical" evidence="1">
    <location>
        <begin position="71"/>
        <end position="89"/>
    </location>
</feature>
<feature type="transmembrane region" description="Helical" evidence="1">
    <location>
        <begin position="152"/>
        <end position="171"/>
    </location>
</feature>
<feature type="transmembrane region" description="Helical" evidence="1">
    <location>
        <begin position="43"/>
        <end position="64"/>
    </location>
</feature>
<dbReference type="KEGG" id="mut:GVT53_03110"/>
<keyword evidence="1" id="KW-0472">Membrane</keyword>
<dbReference type="Pfam" id="PF01569">
    <property type="entry name" value="PAP2"/>
    <property type="match status" value="1"/>
</dbReference>
<dbReference type="RefSeq" id="WP_166247370.1">
    <property type="nucleotide sequence ID" value="NZ_CP049616.1"/>
</dbReference>
<proteinExistence type="predicted"/>
<dbReference type="InterPro" id="IPR000326">
    <property type="entry name" value="PAP2/HPO"/>
</dbReference>
<evidence type="ECO:0000313" key="3">
    <source>
        <dbReference type="EMBL" id="QII43703.1"/>
    </source>
</evidence>
<keyword evidence="4" id="KW-1185">Reference proteome</keyword>
<keyword evidence="1" id="KW-0812">Transmembrane</keyword>
<feature type="transmembrane region" description="Helical" evidence="1">
    <location>
        <begin position="127"/>
        <end position="145"/>
    </location>
</feature>
<gene>
    <name evidence="3" type="ORF">GVT53_03110</name>
</gene>
<dbReference type="Gene3D" id="1.20.144.10">
    <property type="entry name" value="Phosphatidic acid phosphatase type 2/haloperoxidase"/>
    <property type="match status" value="1"/>
</dbReference>
<feature type="transmembrane region" description="Helical" evidence="1">
    <location>
        <begin position="177"/>
        <end position="195"/>
    </location>
</feature>
<dbReference type="SMART" id="SM00014">
    <property type="entry name" value="acidPPc"/>
    <property type="match status" value="1"/>
</dbReference>
<keyword evidence="1" id="KW-1133">Transmembrane helix</keyword>
<evidence type="ECO:0000313" key="4">
    <source>
        <dbReference type="Proteomes" id="UP000502928"/>
    </source>
</evidence>
<protein>
    <submittedName>
        <fullName evidence="3">Phosphatase PAP2 family protein</fullName>
    </submittedName>
</protein>
<name>A0A6G7IYL7_9FLAO</name>